<organism evidence="2 3">
    <name type="scientific">Halolamina pelagica</name>
    <dbReference type="NCBI Taxonomy" id="699431"/>
    <lineage>
        <taxon>Archaea</taxon>
        <taxon>Methanobacteriati</taxon>
        <taxon>Methanobacteriota</taxon>
        <taxon>Stenosarchaea group</taxon>
        <taxon>Halobacteria</taxon>
        <taxon>Halobacteriales</taxon>
        <taxon>Haloferacaceae</taxon>
    </lineage>
</organism>
<dbReference type="GO" id="GO:0004827">
    <property type="term" value="F:proline-tRNA ligase activity"/>
    <property type="evidence" value="ECO:0007669"/>
    <property type="project" value="UniProtKB-EC"/>
</dbReference>
<dbReference type="GO" id="GO:0017101">
    <property type="term" value="C:aminoacyl-tRNA synthetase multienzyme complex"/>
    <property type="evidence" value="ECO:0007669"/>
    <property type="project" value="TreeGrafter"/>
</dbReference>
<evidence type="ECO:0000259" key="1">
    <source>
        <dbReference type="PROSITE" id="PS50862"/>
    </source>
</evidence>
<dbReference type="Gene3D" id="3.30.930.10">
    <property type="entry name" value="Bira Bifunctional Protein, Domain 2"/>
    <property type="match status" value="1"/>
</dbReference>
<proteinExistence type="predicted"/>
<dbReference type="InterPro" id="IPR004499">
    <property type="entry name" value="Pro-tRNA-ligase_IIa_arc-type"/>
</dbReference>
<sequence>MSDDDQTLGITESKEYATGDWYAEVCQKAGLTNYGPEGMSGFIVARPRAYGLWERVQGELDARFKDTGVQNAYFPLFIPESYLEREKDIVEGFDPEVAWVTHGGHEELEERLAVRPTSESIIAPYMSQWIRSHRDLPCA</sequence>
<dbReference type="PANTHER" id="PTHR43382:SF2">
    <property type="entry name" value="BIFUNCTIONAL GLUTAMATE_PROLINE--TRNA LIGASE"/>
    <property type="match status" value="1"/>
</dbReference>
<protein>
    <submittedName>
        <fullName evidence="2">Proline--tRNA ligase</fullName>
        <ecNumber evidence="2">6.1.1.15</ecNumber>
    </submittedName>
</protein>
<dbReference type="GO" id="GO:0005737">
    <property type="term" value="C:cytoplasm"/>
    <property type="evidence" value="ECO:0007669"/>
    <property type="project" value="InterPro"/>
</dbReference>
<dbReference type="AlphaFoldDB" id="A0A0N8HZZ1"/>
<dbReference type="InterPro" id="IPR045864">
    <property type="entry name" value="aa-tRNA-synth_II/BPL/LPL"/>
</dbReference>
<dbReference type="Proteomes" id="UP000050535">
    <property type="component" value="Unassembled WGS sequence"/>
</dbReference>
<gene>
    <name evidence="2" type="primary">proS_2</name>
    <name evidence="2" type="ORF">SY89_01591</name>
</gene>
<evidence type="ECO:0000313" key="3">
    <source>
        <dbReference type="Proteomes" id="UP000050535"/>
    </source>
</evidence>
<dbReference type="SUPFAM" id="SSF55681">
    <property type="entry name" value="Class II aaRS and biotin synthetases"/>
    <property type="match status" value="1"/>
</dbReference>
<dbReference type="GO" id="GO:0005524">
    <property type="term" value="F:ATP binding"/>
    <property type="evidence" value="ECO:0007669"/>
    <property type="project" value="InterPro"/>
</dbReference>
<dbReference type="PROSITE" id="PS50862">
    <property type="entry name" value="AA_TRNA_LIGASE_II"/>
    <property type="match status" value="1"/>
</dbReference>
<keyword evidence="3" id="KW-1185">Reference proteome</keyword>
<dbReference type="EC" id="6.1.1.15" evidence="2"/>
<dbReference type="GO" id="GO:0006433">
    <property type="term" value="P:prolyl-tRNA aminoacylation"/>
    <property type="evidence" value="ECO:0007669"/>
    <property type="project" value="InterPro"/>
</dbReference>
<dbReference type="InterPro" id="IPR006195">
    <property type="entry name" value="aa-tRNA-synth_II"/>
</dbReference>
<reference evidence="3" key="1">
    <citation type="submission" date="2013-11" db="EMBL/GenBank/DDBJ databases">
        <authorList>
            <person name="Hoang H.T."/>
            <person name="Killian M.L."/>
            <person name="Madson D.M."/>
            <person name="Arruda P.H.E."/>
            <person name="Sun D."/>
            <person name="Schwartz K.J."/>
            <person name="Yoon K."/>
        </authorList>
    </citation>
    <scope>NUCLEOTIDE SEQUENCE [LARGE SCALE GENOMIC DNA]</scope>
    <source>
        <strain evidence="3">CDK2</strain>
    </source>
</reference>
<dbReference type="STRING" id="699431.SY89_01591"/>
<keyword evidence="2" id="KW-0436">Ligase</keyword>
<feature type="domain" description="Aminoacyl-transfer RNA synthetases class-II family profile" evidence="1">
    <location>
        <begin position="20"/>
        <end position="132"/>
    </location>
</feature>
<dbReference type="PATRIC" id="fig|699431.3.peg.1629"/>
<evidence type="ECO:0000313" key="2">
    <source>
        <dbReference type="EMBL" id="KPN30851.1"/>
    </source>
</evidence>
<dbReference type="PANTHER" id="PTHR43382">
    <property type="entry name" value="PROLYL-TRNA SYNTHETASE"/>
    <property type="match status" value="1"/>
</dbReference>
<accession>A0A0N8HZZ1</accession>
<name>A0A0N8HZZ1_9EURY</name>
<comment type="caution">
    <text evidence="2">The sequence shown here is derived from an EMBL/GenBank/DDBJ whole genome shotgun (WGS) entry which is preliminary data.</text>
</comment>
<dbReference type="EMBL" id="LGUC01000001">
    <property type="protein sequence ID" value="KPN30851.1"/>
    <property type="molecule type" value="Genomic_DNA"/>
</dbReference>